<gene>
    <name evidence="1" type="ORF">RPERSI_LOCUS8693</name>
</gene>
<dbReference type="EMBL" id="CAJVQC010015883">
    <property type="protein sequence ID" value="CAG8671322.1"/>
    <property type="molecule type" value="Genomic_DNA"/>
</dbReference>
<evidence type="ECO:0000313" key="2">
    <source>
        <dbReference type="Proteomes" id="UP000789920"/>
    </source>
</evidence>
<feature type="non-terminal residue" evidence="1">
    <location>
        <position position="104"/>
    </location>
</feature>
<comment type="caution">
    <text evidence="1">The sequence shown here is derived from an EMBL/GenBank/DDBJ whole genome shotgun (WGS) entry which is preliminary data.</text>
</comment>
<keyword evidence="2" id="KW-1185">Reference proteome</keyword>
<dbReference type="Proteomes" id="UP000789920">
    <property type="component" value="Unassembled WGS sequence"/>
</dbReference>
<sequence length="104" mass="11731">LFQDMSDNNIVSSSTVTCIICKNEYSSKISTSILRKHLDTQHQGWSTIKIFALMQNNSVSIQNLIANQKAQFNLLLAEWIVTDTLPFSIVKTKVLIALLQYLNA</sequence>
<feature type="non-terminal residue" evidence="1">
    <location>
        <position position="1"/>
    </location>
</feature>
<accession>A0ACA9NWJ3</accession>
<reference evidence="1" key="1">
    <citation type="submission" date="2021-06" db="EMBL/GenBank/DDBJ databases">
        <authorList>
            <person name="Kallberg Y."/>
            <person name="Tangrot J."/>
            <person name="Rosling A."/>
        </authorList>
    </citation>
    <scope>NUCLEOTIDE SEQUENCE</scope>
    <source>
        <strain evidence="1">MA461A</strain>
    </source>
</reference>
<proteinExistence type="predicted"/>
<name>A0ACA9NWJ3_9GLOM</name>
<evidence type="ECO:0000313" key="1">
    <source>
        <dbReference type="EMBL" id="CAG8671322.1"/>
    </source>
</evidence>
<protein>
    <submittedName>
        <fullName evidence="1">23480_t:CDS:1</fullName>
    </submittedName>
</protein>
<organism evidence="1 2">
    <name type="scientific">Racocetra persica</name>
    <dbReference type="NCBI Taxonomy" id="160502"/>
    <lineage>
        <taxon>Eukaryota</taxon>
        <taxon>Fungi</taxon>
        <taxon>Fungi incertae sedis</taxon>
        <taxon>Mucoromycota</taxon>
        <taxon>Glomeromycotina</taxon>
        <taxon>Glomeromycetes</taxon>
        <taxon>Diversisporales</taxon>
        <taxon>Gigasporaceae</taxon>
        <taxon>Racocetra</taxon>
    </lineage>
</organism>